<protein>
    <submittedName>
        <fullName evidence="1">Uncharacterized protein</fullName>
    </submittedName>
</protein>
<gene>
    <name evidence="1" type="ORF">EVAR_19025_1</name>
</gene>
<comment type="caution">
    <text evidence="1">The sequence shown here is derived from an EMBL/GenBank/DDBJ whole genome shotgun (WGS) entry which is preliminary data.</text>
</comment>
<dbReference type="EMBL" id="BGZK01000291">
    <property type="protein sequence ID" value="GBP34634.1"/>
    <property type="molecule type" value="Genomic_DNA"/>
</dbReference>
<proteinExistence type="predicted"/>
<accession>A0A4C1V9N0</accession>
<dbReference type="Proteomes" id="UP000299102">
    <property type="component" value="Unassembled WGS sequence"/>
</dbReference>
<name>A0A4C1V9N0_EUMVA</name>
<evidence type="ECO:0000313" key="1">
    <source>
        <dbReference type="EMBL" id="GBP34634.1"/>
    </source>
</evidence>
<dbReference type="AlphaFoldDB" id="A0A4C1V9N0"/>
<sequence length="139" mass="15843">MEKNRERRINRQGRRVCWEITKLQRHEWLMRCGERKRAKRGGLILALPVLGGRTPIGFGASPTAIHRLSRAHQTCSLMLDRDSDAIMREKATSMSCCGCERAQTGFENDLERGDFIYGRICAHAQTHSNGIFRNKIGCL</sequence>
<evidence type="ECO:0000313" key="2">
    <source>
        <dbReference type="Proteomes" id="UP000299102"/>
    </source>
</evidence>
<organism evidence="1 2">
    <name type="scientific">Eumeta variegata</name>
    <name type="common">Bagworm moth</name>
    <name type="synonym">Eumeta japonica</name>
    <dbReference type="NCBI Taxonomy" id="151549"/>
    <lineage>
        <taxon>Eukaryota</taxon>
        <taxon>Metazoa</taxon>
        <taxon>Ecdysozoa</taxon>
        <taxon>Arthropoda</taxon>
        <taxon>Hexapoda</taxon>
        <taxon>Insecta</taxon>
        <taxon>Pterygota</taxon>
        <taxon>Neoptera</taxon>
        <taxon>Endopterygota</taxon>
        <taxon>Lepidoptera</taxon>
        <taxon>Glossata</taxon>
        <taxon>Ditrysia</taxon>
        <taxon>Tineoidea</taxon>
        <taxon>Psychidae</taxon>
        <taxon>Oiketicinae</taxon>
        <taxon>Eumeta</taxon>
    </lineage>
</organism>
<reference evidence="1 2" key="1">
    <citation type="journal article" date="2019" name="Commun. Biol.">
        <title>The bagworm genome reveals a unique fibroin gene that provides high tensile strength.</title>
        <authorList>
            <person name="Kono N."/>
            <person name="Nakamura H."/>
            <person name="Ohtoshi R."/>
            <person name="Tomita M."/>
            <person name="Numata K."/>
            <person name="Arakawa K."/>
        </authorList>
    </citation>
    <scope>NUCLEOTIDE SEQUENCE [LARGE SCALE GENOMIC DNA]</scope>
</reference>
<keyword evidence="2" id="KW-1185">Reference proteome</keyword>